<dbReference type="AlphaFoldDB" id="A0A059D3E0"/>
<gene>
    <name evidence="1" type="ORF">EUGRSUZ_B01937</name>
</gene>
<protein>
    <submittedName>
        <fullName evidence="1">Uncharacterized protein</fullName>
    </submittedName>
</protein>
<organism evidence="1">
    <name type="scientific">Eucalyptus grandis</name>
    <name type="common">Flooded gum</name>
    <dbReference type="NCBI Taxonomy" id="71139"/>
    <lineage>
        <taxon>Eukaryota</taxon>
        <taxon>Viridiplantae</taxon>
        <taxon>Streptophyta</taxon>
        <taxon>Embryophyta</taxon>
        <taxon>Tracheophyta</taxon>
        <taxon>Spermatophyta</taxon>
        <taxon>Magnoliopsida</taxon>
        <taxon>eudicotyledons</taxon>
        <taxon>Gunneridae</taxon>
        <taxon>Pentapetalae</taxon>
        <taxon>rosids</taxon>
        <taxon>malvids</taxon>
        <taxon>Myrtales</taxon>
        <taxon>Myrtaceae</taxon>
        <taxon>Myrtoideae</taxon>
        <taxon>Eucalypteae</taxon>
        <taxon>Eucalyptus</taxon>
    </lineage>
</organism>
<dbReference type="Gramene" id="KCW85102">
    <property type="protein sequence ID" value="KCW85102"/>
    <property type="gene ID" value="EUGRSUZ_B01937"/>
</dbReference>
<dbReference type="InParanoid" id="A0A059D3E0"/>
<evidence type="ECO:0000313" key="1">
    <source>
        <dbReference type="EMBL" id="KCW85102.1"/>
    </source>
</evidence>
<sequence>MTPSVSLGLSICMVRSLSILNSETSRFISGGDVGFGMIKKTCQKQQQHHLLASLIYGTERHDPRYN</sequence>
<proteinExistence type="predicted"/>
<dbReference type="EMBL" id="KK198754">
    <property type="protein sequence ID" value="KCW85102.1"/>
    <property type="molecule type" value="Genomic_DNA"/>
</dbReference>
<reference evidence="1" key="1">
    <citation type="submission" date="2013-07" db="EMBL/GenBank/DDBJ databases">
        <title>The genome of Eucalyptus grandis.</title>
        <authorList>
            <person name="Schmutz J."/>
            <person name="Hayes R."/>
            <person name="Myburg A."/>
            <person name="Tuskan G."/>
            <person name="Grattapaglia D."/>
            <person name="Rokhsar D.S."/>
        </authorList>
    </citation>
    <scope>NUCLEOTIDE SEQUENCE</scope>
    <source>
        <tissue evidence="1">Leaf extractions</tissue>
    </source>
</reference>
<name>A0A059D3E0_EUCGR</name>
<accession>A0A059D3E0</accession>